<dbReference type="RefSeq" id="WP_059472450.1">
    <property type="nucleotide sequence ID" value="NZ_CP013387.1"/>
</dbReference>
<protein>
    <recommendedName>
        <fullName evidence="3">DUF4902 domain-containing protein</fullName>
    </recommendedName>
</protein>
<gene>
    <name evidence="1" type="ORF">WS70_21845</name>
</gene>
<name>A0A1B4FLC5_9BURK</name>
<dbReference type="InterPro" id="IPR032598">
    <property type="entry name" value="RsaM-like"/>
</dbReference>
<dbReference type="Pfam" id="PF16245">
    <property type="entry name" value="DUF4902"/>
    <property type="match status" value="1"/>
</dbReference>
<reference evidence="1 2" key="1">
    <citation type="submission" date="2015-12" db="EMBL/GenBank/DDBJ databases">
        <title>Diversity of Burkholderia near neighbor genomes.</title>
        <authorList>
            <person name="Sahl J."/>
            <person name="Wagner D."/>
            <person name="Keim P."/>
        </authorList>
    </citation>
    <scope>NUCLEOTIDE SEQUENCE [LARGE SCALE GENOMIC DNA]</scope>
    <source>
        <strain evidence="1 2">BDU6</strain>
    </source>
</reference>
<evidence type="ECO:0008006" key="3">
    <source>
        <dbReference type="Google" id="ProtNLM"/>
    </source>
</evidence>
<evidence type="ECO:0000313" key="2">
    <source>
        <dbReference type="Proteomes" id="UP000062519"/>
    </source>
</evidence>
<dbReference type="AlphaFoldDB" id="A0A1B4FLC5"/>
<dbReference type="Gene3D" id="3.10.450.610">
    <property type="match status" value="1"/>
</dbReference>
<sequence length="147" mass="15699">MNSPLLHRFRGPSTDGYVRLPLHALAELQLVHVSSGIDSGLLVELCASEVDARLAGYTEWERPSSAGAAHLTIGWDWYIDGATGAFVIAWGDVRSNAMGIDSDGVDIGMAQTSAALSRRLAQLNWPAAVAAAMLRRSDFSYAGPTLQ</sequence>
<dbReference type="EMBL" id="CP013387">
    <property type="protein sequence ID" value="AOJ04470.1"/>
    <property type="molecule type" value="Genomic_DNA"/>
</dbReference>
<organism evidence="1 2">
    <name type="scientific">Burkholderia mayonis</name>
    <dbReference type="NCBI Taxonomy" id="1385591"/>
    <lineage>
        <taxon>Bacteria</taxon>
        <taxon>Pseudomonadati</taxon>
        <taxon>Pseudomonadota</taxon>
        <taxon>Betaproteobacteria</taxon>
        <taxon>Burkholderiales</taxon>
        <taxon>Burkholderiaceae</taxon>
        <taxon>Burkholderia</taxon>
        <taxon>pseudomallei group</taxon>
    </lineage>
</organism>
<evidence type="ECO:0000313" key="1">
    <source>
        <dbReference type="EMBL" id="AOJ04470.1"/>
    </source>
</evidence>
<proteinExistence type="predicted"/>
<keyword evidence="2" id="KW-1185">Reference proteome</keyword>
<dbReference type="KEGG" id="buu:WS70_21845"/>
<accession>A0A1B4FLC5</accession>
<dbReference type="Proteomes" id="UP000062519">
    <property type="component" value="Chromosome 2"/>
</dbReference>